<protein>
    <submittedName>
        <fullName evidence="1">Transposase, IS4 family</fullName>
    </submittedName>
</protein>
<keyword evidence="2" id="KW-1185">Reference proteome</keyword>
<dbReference type="PATRIC" id="fig|146537.3.peg.5014"/>
<dbReference type="Proteomes" id="UP000053859">
    <property type="component" value="Unassembled WGS sequence"/>
</dbReference>
<accession>A0A0K8PPY7</accession>
<evidence type="ECO:0000313" key="2">
    <source>
        <dbReference type="Proteomes" id="UP000053859"/>
    </source>
</evidence>
<organism evidence="1 2">
    <name type="scientific">Streptomyces azureus</name>
    <dbReference type="NCBI Taxonomy" id="146537"/>
    <lineage>
        <taxon>Bacteria</taxon>
        <taxon>Bacillati</taxon>
        <taxon>Actinomycetota</taxon>
        <taxon>Actinomycetes</taxon>
        <taxon>Kitasatosporales</taxon>
        <taxon>Streptomycetaceae</taxon>
        <taxon>Streptomyces</taxon>
    </lineage>
</organism>
<evidence type="ECO:0000313" key="1">
    <source>
        <dbReference type="EMBL" id="GAP49901.1"/>
    </source>
</evidence>
<reference evidence="1" key="1">
    <citation type="journal article" date="2015" name="Genome Announc.">
        <title>Draft Genome Sequence of Thiostrepton-Producing Streptomyces azureus ATCC 14921.</title>
        <authorList>
            <person name="Sakihara K."/>
            <person name="Maeda J."/>
            <person name="Tashiro K."/>
            <person name="Fujino Y."/>
            <person name="Kuhara S."/>
            <person name="Ohshima T."/>
            <person name="Ogata S."/>
            <person name="Doi K."/>
        </authorList>
    </citation>
    <scope>NUCLEOTIDE SEQUENCE [LARGE SCALE GENOMIC DNA]</scope>
    <source>
        <strain evidence="1">ATCC14921</strain>
    </source>
</reference>
<name>A0A0K8PPY7_STRAJ</name>
<dbReference type="EMBL" id="DF968318">
    <property type="protein sequence ID" value="GAP49901.1"/>
    <property type="molecule type" value="Genomic_DNA"/>
</dbReference>
<proteinExistence type="predicted"/>
<sequence length="97" mass="10463">MEFTAGPSEAPHPQTARLQLARQLLASLYPRRRPGDFPHATQALFVERYTTGRGDGNIHADAELAATIVPAETADTATLARCVRGQWTIEASTSSVT</sequence>
<dbReference type="AlphaFoldDB" id="A0A0K8PPY7"/>
<gene>
    <name evidence="1" type="ORF">SAZU_4763</name>
</gene>